<feature type="chain" id="PRO_5045435378" description="3-keto-alpha-glucoside-1,2-lyase/3-keto-2-hydroxy-glucal hydratase domain-containing protein" evidence="1">
    <location>
        <begin position="25"/>
        <end position="249"/>
    </location>
</feature>
<protein>
    <recommendedName>
        <fullName evidence="2">3-keto-alpha-glucoside-1,2-lyase/3-keto-2-hydroxy-glucal hydratase domain-containing protein</fullName>
    </recommendedName>
</protein>
<proteinExistence type="predicted"/>
<evidence type="ECO:0000259" key="2">
    <source>
        <dbReference type="Pfam" id="PF06439"/>
    </source>
</evidence>
<name>A0ABQ1GII9_9GAMM</name>
<evidence type="ECO:0000313" key="3">
    <source>
        <dbReference type="EMBL" id="GGA44326.1"/>
    </source>
</evidence>
<keyword evidence="4" id="KW-1185">Reference proteome</keyword>
<dbReference type="Pfam" id="PF06439">
    <property type="entry name" value="3keto-disac_hyd"/>
    <property type="match status" value="1"/>
</dbReference>
<dbReference type="InterPro" id="IPR010496">
    <property type="entry name" value="AL/BT2_dom"/>
</dbReference>
<evidence type="ECO:0000256" key="1">
    <source>
        <dbReference type="SAM" id="SignalP"/>
    </source>
</evidence>
<evidence type="ECO:0000313" key="4">
    <source>
        <dbReference type="Proteomes" id="UP000620046"/>
    </source>
</evidence>
<dbReference type="Proteomes" id="UP000620046">
    <property type="component" value="Unassembled WGS sequence"/>
</dbReference>
<keyword evidence="1" id="KW-0732">Signal</keyword>
<dbReference type="Gene3D" id="2.60.120.560">
    <property type="entry name" value="Exo-inulinase, domain 1"/>
    <property type="match status" value="1"/>
</dbReference>
<feature type="signal peptide" evidence="1">
    <location>
        <begin position="1"/>
        <end position="24"/>
    </location>
</feature>
<gene>
    <name evidence="3" type="ORF">GCM10010981_36850</name>
</gene>
<comment type="caution">
    <text evidence="3">The sequence shown here is derived from an EMBL/GenBank/DDBJ whole genome shotgun (WGS) entry which is preliminary data.</text>
</comment>
<organism evidence="3 4">
    <name type="scientific">Dyella nitratireducens</name>
    <dbReference type="NCBI Taxonomy" id="1849580"/>
    <lineage>
        <taxon>Bacteria</taxon>
        <taxon>Pseudomonadati</taxon>
        <taxon>Pseudomonadota</taxon>
        <taxon>Gammaproteobacteria</taxon>
        <taxon>Lysobacterales</taxon>
        <taxon>Rhodanobacteraceae</taxon>
        <taxon>Dyella</taxon>
    </lineage>
</organism>
<accession>A0ABQ1GII9</accession>
<reference evidence="4" key="1">
    <citation type="journal article" date="2019" name="Int. J. Syst. Evol. Microbiol.">
        <title>The Global Catalogue of Microorganisms (GCM) 10K type strain sequencing project: providing services to taxonomists for standard genome sequencing and annotation.</title>
        <authorList>
            <consortium name="The Broad Institute Genomics Platform"/>
            <consortium name="The Broad Institute Genome Sequencing Center for Infectious Disease"/>
            <person name="Wu L."/>
            <person name="Ma J."/>
        </authorList>
    </citation>
    <scope>NUCLEOTIDE SEQUENCE [LARGE SCALE GENOMIC DNA]</scope>
    <source>
        <strain evidence="4">CGMCC 1.15439</strain>
    </source>
</reference>
<dbReference type="EMBL" id="BMJA01000003">
    <property type="protein sequence ID" value="GGA44326.1"/>
    <property type="molecule type" value="Genomic_DNA"/>
</dbReference>
<feature type="domain" description="3-keto-alpha-glucoside-1,2-lyase/3-keto-2-hydroxy-glucal hydratase" evidence="2">
    <location>
        <begin position="38"/>
        <end position="247"/>
    </location>
</feature>
<dbReference type="RefSeq" id="WP_188796480.1">
    <property type="nucleotide sequence ID" value="NZ_BMJA01000003.1"/>
</dbReference>
<sequence length="249" mass="28231">MIRKKLASSLLAATGLALCGMVHAQQHNTLTAQEKAQGWQLLFDGQSLAGWHSYLAKAPGKDWKVSDGAILMEKRPDDPAADFQDLVTDAQFGNFDLKLSWKMSPCADSGVMFYVHEAPKYQNTYETGPEMQIADLACTKPDSRVLKERSGDLFDLISSDVEWVNEAGQWNNFEIIADHGHVQFFQNGHKVIDTQLWTDDWKRLVAKSKFTAWPDFATFREGHISLQGTEDKGEVPIRLWFRDIKIRKL</sequence>